<evidence type="ECO:0000313" key="5">
    <source>
        <dbReference type="EMBL" id="TMQ47464.1"/>
    </source>
</evidence>
<dbReference type="PANTHER" id="PTHR11851:SF49">
    <property type="entry name" value="MITOCHONDRIAL-PROCESSING PEPTIDASE SUBUNIT ALPHA"/>
    <property type="match status" value="1"/>
</dbReference>
<name>A0A538S7X4_UNCEI</name>
<dbReference type="Proteomes" id="UP000316292">
    <property type="component" value="Unassembled WGS sequence"/>
</dbReference>
<dbReference type="InterPro" id="IPR011765">
    <property type="entry name" value="Pept_M16_N"/>
</dbReference>
<reference evidence="5 6" key="1">
    <citation type="journal article" date="2019" name="Nat. Microbiol.">
        <title>Mediterranean grassland soil C-N compound turnover is dependent on rainfall and depth, and is mediated by genomically divergent microorganisms.</title>
        <authorList>
            <person name="Diamond S."/>
            <person name="Andeer P.F."/>
            <person name="Li Z."/>
            <person name="Crits-Christoph A."/>
            <person name="Burstein D."/>
            <person name="Anantharaman K."/>
            <person name="Lane K.R."/>
            <person name="Thomas B.C."/>
            <person name="Pan C."/>
            <person name="Northen T.R."/>
            <person name="Banfield J.F."/>
        </authorList>
    </citation>
    <scope>NUCLEOTIDE SEQUENCE [LARGE SCALE GENOMIC DNA]</scope>
    <source>
        <strain evidence="5">WS_1</strain>
    </source>
</reference>
<dbReference type="Pfam" id="PF00675">
    <property type="entry name" value="Peptidase_M16"/>
    <property type="match status" value="1"/>
</dbReference>
<dbReference type="InterPro" id="IPR050361">
    <property type="entry name" value="MPP/UQCRC_Complex"/>
</dbReference>
<dbReference type="InterPro" id="IPR011249">
    <property type="entry name" value="Metalloenz_LuxS/M16"/>
</dbReference>
<dbReference type="PROSITE" id="PS00143">
    <property type="entry name" value="INSULINASE"/>
    <property type="match status" value="1"/>
</dbReference>
<evidence type="ECO:0000259" key="4">
    <source>
        <dbReference type="Pfam" id="PF05193"/>
    </source>
</evidence>
<feature type="domain" description="Peptidase M16 C-terminal" evidence="4">
    <location>
        <begin position="171"/>
        <end position="344"/>
    </location>
</feature>
<evidence type="ECO:0000256" key="1">
    <source>
        <dbReference type="ARBA" id="ARBA00007261"/>
    </source>
</evidence>
<dbReference type="Pfam" id="PF05193">
    <property type="entry name" value="Peptidase_M16_C"/>
    <property type="match status" value="1"/>
</dbReference>
<sequence>MAHHDRFRRAQLPSGLTVVGEHVDSVRSLSIGVWVRVGARHESATEAGMSHFLEHMVFKGTRTRDAYQLAMSLESVGGHLDAFTGREVTLFDARALDEDLDLAVEVLADLVLCPRLDPDDVEKEKKVIQDEIHTYEDTPDERIHDLFADIVWAGHPLGNRILGTRESVQAFTKEDVARYHARRYGTSNLLIAIAGKFDWDRFVEQISLRFGEAQRGLTPETGGIEPNGRDVVHHVKDLAQQYLCIGARGLPWQHPDRQALIVLSTLLGGGMSSRLFQRVREQEGLCYSIYTYADFYRDAGIFCAGMNVQPEHGRRAVALTLEEFERVIREGVPEPELRSVKAQLRGSILLGLESTSNRMHRIARNELHEGRFVPVEELVGRVDQVSSQDVQRIAAEIIARDRLSLAALGPSAGPAFETGDLAVGHAA</sequence>
<feature type="domain" description="Peptidase M16 N-terminal" evidence="3">
    <location>
        <begin position="18"/>
        <end position="164"/>
    </location>
</feature>
<dbReference type="Gene3D" id="3.30.830.10">
    <property type="entry name" value="Metalloenzyme, LuxS/M16 peptidase-like"/>
    <property type="match status" value="2"/>
</dbReference>
<dbReference type="InterPro" id="IPR007863">
    <property type="entry name" value="Peptidase_M16_C"/>
</dbReference>
<evidence type="ECO:0000259" key="3">
    <source>
        <dbReference type="Pfam" id="PF00675"/>
    </source>
</evidence>
<dbReference type="PANTHER" id="PTHR11851">
    <property type="entry name" value="METALLOPROTEASE"/>
    <property type="match status" value="1"/>
</dbReference>
<gene>
    <name evidence="5" type="ORF">E6K71_09870</name>
</gene>
<dbReference type="AlphaFoldDB" id="A0A538S7X4"/>
<dbReference type="InterPro" id="IPR001431">
    <property type="entry name" value="Pept_M16_Zn_BS"/>
</dbReference>
<protein>
    <submittedName>
        <fullName evidence="5">Insulinase family protein</fullName>
    </submittedName>
</protein>
<organism evidence="5 6">
    <name type="scientific">Eiseniibacteriota bacterium</name>
    <dbReference type="NCBI Taxonomy" id="2212470"/>
    <lineage>
        <taxon>Bacteria</taxon>
        <taxon>Candidatus Eiseniibacteriota</taxon>
    </lineage>
</organism>
<evidence type="ECO:0000256" key="2">
    <source>
        <dbReference type="RuleBase" id="RU004447"/>
    </source>
</evidence>
<proteinExistence type="inferred from homology"/>
<dbReference type="GO" id="GO:0046872">
    <property type="term" value="F:metal ion binding"/>
    <property type="evidence" value="ECO:0007669"/>
    <property type="project" value="InterPro"/>
</dbReference>
<dbReference type="GO" id="GO:0004222">
    <property type="term" value="F:metalloendopeptidase activity"/>
    <property type="evidence" value="ECO:0007669"/>
    <property type="project" value="InterPro"/>
</dbReference>
<dbReference type="SUPFAM" id="SSF63411">
    <property type="entry name" value="LuxS/MPP-like metallohydrolase"/>
    <property type="match status" value="2"/>
</dbReference>
<accession>A0A538S7X4</accession>
<dbReference type="GO" id="GO:0006508">
    <property type="term" value="P:proteolysis"/>
    <property type="evidence" value="ECO:0007669"/>
    <property type="project" value="InterPro"/>
</dbReference>
<dbReference type="EMBL" id="VBOR01000110">
    <property type="protein sequence ID" value="TMQ47464.1"/>
    <property type="molecule type" value="Genomic_DNA"/>
</dbReference>
<comment type="similarity">
    <text evidence="1 2">Belongs to the peptidase M16 family.</text>
</comment>
<evidence type="ECO:0000313" key="6">
    <source>
        <dbReference type="Proteomes" id="UP000316292"/>
    </source>
</evidence>
<comment type="caution">
    <text evidence="5">The sequence shown here is derived from an EMBL/GenBank/DDBJ whole genome shotgun (WGS) entry which is preliminary data.</text>
</comment>